<evidence type="ECO:0000313" key="3">
    <source>
        <dbReference type="Proteomes" id="UP001177080"/>
    </source>
</evidence>
<dbReference type="InterPro" id="IPR054189">
    <property type="entry name" value="DUF6894"/>
</dbReference>
<dbReference type="RefSeq" id="WP_244763085.1">
    <property type="nucleotide sequence ID" value="NZ_JALJCJ010000006.1"/>
</dbReference>
<keyword evidence="3" id="KW-1185">Reference proteome</keyword>
<dbReference type="Proteomes" id="UP001177080">
    <property type="component" value="Unassembled WGS sequence"/>
</dbReference>
<evidence type="ECO:0000259" key="1">
    <source>
        <dbReference type="Pfam" id="PF21834"/>
    </source>
</evidence>
<feature type="domain" description="DUF6894" evidence="1">
    <location>
        <begin position="19"/>
        <end position="87"/>
    </location>
</feature>
<name>A0ABT8XN34_9HYPH</name>
<dbReference type="Pfam" id="PF21834">
    <property type="entry name" value="DUF6894"/>
    <property type="match status" value="1"/>
</dbReference>
<evidence type="ECO:0000313" key="2">
    <source>
        <dbReference type="EMBL" id="MDO6125139.1"/>
    </source>
</evidence>
<dbReference type="EMBL" id="WHSC02000024">
    <property type="protein sequence ID" value="MDO6125139.1"/>
    <property type="molecule type" value="Genomic_DNA"/>
</dbReference>
<organism evidence="2 3">
    <name type="scientific">Shinella curvata</name>
    <dbReference type="NCBI Taxonomy" id="1817964"/>
    <lineage>
        <taxon>Bacteria</taxon>
        <taxon>Pseudomonadati</taxon>
        <taxon>Pseudomonadota</taxon>
        <taxon>Alphaproteobacteria</taxon>
        <taxon>Hyphomicrobiales</taxon>
        <taxon>Rhizobiaceae</taxon>
        <taxon>Shinella</taxon>
    </lineage>
</organism>
<gene>
    <name evidence="2" type="ORF">GB928_028565</name>
</gene>
<sequence>MAISLVPVGSRTLRGTMTHYFFHICSRTERIEDREGADFETLESAVTEARLAAREILAEDLRKGQVDETRLFEIFDDQGELVARLPFQDALR</sequence>
<protein>
    <recommendedName>
        <fullName evidence="1">DUF6894 domain-containing protein</fullName>
    </recommendedName>
</protein>
<comment type="caution">
    <text evidence="2">The sequence shown here is derived from an EMBL/GenBank/DDBJ whole genome shotgun (WGS) entry which is preliminary data.</text>
</comment>
<proteinExistence type="predicted"/>
<accession>A0ABT8XN34</accession>
<reference evidence="2" key="1">
    <citation type="submission" date="2022-04" db="EMBL/GenBank/DDBJ databases">
        <title>Shinella lacus sp. nov., a novel member of the genus Shinella from water.</title>
        <authorList>
            <person name="Deng Y."/>
        </authorList>
    </citation>
    <scope>NUCLEOTIDE SEQUENCE</scope>
    <source>
        <strain evidence="2">JCM 31239</strain>
    </source>
</reference>